<dbReference type="GO" id="GO:0050532">
    <property type="term" value="F:2-phosphosulfolactate phosphatase activity"/>
    <property type="evidence" value="ECO:0007669"/>
    <property type="project" value="InterPro"/>
</dbReference>
<proteinExistence type="predicted"/>
<dbReference type="GO" id="GO:0000287">
    <property type="term" value="F:magnesium ion binding"/>
    <property type="evidence" value="ECO:0007669"/>
    <property type="project" value="InterPro"/>
</dbReference>
<evidence type="ECO:0000313" key="1">
    <source>
        <dbReference type="EMBL" id="CAB4562027.1"/>
    </source>
</evidence>
<organism evidence="1">
    <name type="scientific">freshwater metagenome</name>
    <dbReference type="NCBI Taxonomy" id="449393"/>
    <lineage>
        <taxon>unclassified sequences</taxon>
        <taxon>metagenomes</taxon>
        <taxon>ecological metagenomes</taxon>
    </lineage>
</organism>
<dbReference type="Gene3D" id="3.90.1560.10">
    <property type="entry name" value="ComB-like"/>
    <property type="match status" value="1"/>
</dbReference>
<reference evidence="1" key="1">
    <citation type="submission" date="2020-05" db="EMBL/GenBank/DDBJ databases">
        <authorList>
            <person name="Chiriac C."/>
            <person name="Salcher M."/>
            <person name="Ghai R."/>
            <person name="Kavagutti S V."/>
        </authorList>
    </citation>
    <scope>NUCLEOTIDE SEQUENCE</scope>
</reference>
<dbReference type="InterPro" id="IPR036702">
    <property type="entry name" value="ComB-like_sf"/>
</dbReference>
<gene>
    <name evidence="1" type="ORF">UFOPK1591_00795</name>
</gene>
<protein>
    <submittedName>
        <fullName evidence="1">Unannotated protein</fullName>
    </submittedName>
</protein>
<dbReference type="AlphaFoldDB" id="A0A6J6DDF2"/>
<accession>A0A6J6DDF2</accession>
<sequence length="181" mass="19002">MQQAGYQVRFGFGVEGLRACASDADIIIWVDALPTPTPTPMPTPTMIDDRFAHLVSAAPALATLISANLPTSRVAAQWVLDHQTNVNRRLAIAVIAASPVYAVDDFLAAGSVIDALSELGLDATSPEAAAAEAAYRGLKNAVAHVMSASVAGREIAPERARLRVDTDATVADVVVIRDVRS</sequence>
<dbReference type="SUPFAM" id="SSF142823">
    <property type="entry name" value="ComB-like"/>
    <property type="match status" value="1"/>
</dbReference>
<name>A0A6J6DDF2_9ZZZZ</name>
<dbReference type="EMBL" id="CAEZTD010000053">
    <property type="protein sequence ID" value="CAB4562027.1"/>
    <property type="molecule type" value="Genomic_DNA"/>
</dbReference>